<evidence type="ECO:0000313" key="4">
    <source>
        <dbReference type="EMBL" id="APJ02955.1"/>
    </source>
</evidence>
<dbReference type="EMBL" id="CP017834">
    <property type="protein sequence ID" value="APJ02955.1"/>
    <property type="molecule type" value="Genomic_DNA"/>
</dbReference>
<dbReference type="Proteomes" id="UP000184731">
    <property type="component" value="Chromosome"/>
</dbReference>
<evidence type="ECO:0000256" key="3">
    <source>
        <dbReference type="ARBA" id="ARBA00023237"/>
    </source>
</evidence>
<keyword evidence="3" id="KW-0998">Cell outer membrane</keyword>
<dbReference type="OrthoDB" id="5288382at2"/>
<dbReference type="SUPFAM" id="SSF56935">
    <property type="entry name" value="Porins"/>
    <property type="match status" value="1"/>
</dbReference>
<name>A0A1L4CYE7_9BACT</name>
<organism evidence="4 5">
    <name type="scientific">Silvanigrella aquatica</name>
    <dbReference type="NCBI Taxonomy" id="1915309"/>
    <lineage>
        <taxon>Bacteria</taxon>
        <taxon>Pseudomonadati</taxon>
        <taxon>Bdellovibrionota</taxon>
        <taxon>Oligoflexia</taxon>
        <taxon>Silvanigrellales</taxon>
        <taxon>Silvanigrellaceae</taxon>
        <taxon>Silvanigrella</taxon>
    </lineage>
</organism>
<dbReference type="STRING" id="1915309.AXG55_03105"/>
<evidence type="ECO:0008006" key="6">
    <source>
        <dbReference type="Google" id="ProtNLM"/>
    </source>
</evidence>
<gene>
    <name evidence="4" type="ORF">AXG55_03105</name>
</gene>
<comment type="subcellular location">
    <subcellularLocation>
        <location evidence="1">Cell outer membrane</location>
    </subcellularLocation>
</comment>
<reference evidence="4 5" key="1">
    <citation type="submission" date="2016-10" db="EMBL/GenBank/DDBJ databases">
        <title>Silvanigrella aquatica sp. nov., isolated from a freshwater lake located in the Black Forest, Germany, description of Silvanigrellaceae fam. nov., Silvanigrellales ord. nov., reclassification of the order Bdellovibrionales in the class Oligoflexia, reclassification of the families Bacteriovoracaceae and Halobacteriovoraceae in the new order Bacteriovoracales ord. nov., and reclassification of the family Pseudobacteriovoracaceae in the order Oligoflexiales.</title>
        <authorList>
            <person name="Hahn M.W."/>
            <person name="Schmidt J."/>
            <person name="Koll U."/>
            <person name="Rohde M."/>
            <person name="Verbag S."/>
            <person name="Pitt A."/>
            <person name="Nakai R."/>
            <person name="Naganuma T."/>
            <person name="Lang E."/>
        </authorList>
    </citation>
    <scope>NUCLEOTIDE SEQUENCE [LARGE SCALE GENOMIC DNA]</scope>
    <source>
        <strain evidence="4 5">MWH-Nonnen-W8red</strain>
    </source>
</reference>
<dbReference type="GO" id="GO:0009279">
    <property type="term" value="C:cell outer membrane"/>
    <property type="evidence" value="ECO:0007669"/>
    <property type="project" value="UniProtKB-SubCell"/>
</dbReference>
<keyword evidence="5" id="KW-1185">Reference proteome</keyword>
<evidence type="ECO:0000256" key="1">
    <source>
        <dbReference type="ARBA" id="ARBA00004442"/>
    </source>
</evidence>
<protein>
    <recommendedName>
        <fullName evidence="6">TonB-dependent receptor plug domain-containing protein</fullName>
    </recommendedName>
</protein>
<dbReference type="InterPro" id="IPR036942">
    <property type="entry name" value="Beta-barrel_TonB_sf"/>
</dbReference>
<dbReference type="KEGG" id="saqi:AXG55_03105"/>
<accession>A0A1L4CYE7</accession>
<evidence type="ECO:0000256" key="2">
    <source>
        <dbReference type="ARBA" id="ARBA00023136"/>
    </source>
</evidence>
<keyword evidence="2" id="KW-0472">Membrane</keyword>
<evidence type="ECO:0000313" key="5">
    <source>
        <dbReference type="Proteomes" id="UP000184731"/>
    </source>
</evidence>
<sequence length="716" mass="80698">MRRIFPVYTALLPYFCCAQENEVPIFVGPLNEVPGKQSQSEKKYSQSYEVIDNPASGNINQETVPSLNIPGSFPSPKSFSDLVDRITSAQVEHYGGEAGALHLRLRGARAFEPSYYFNGFPLVGAGSGEQNNALLPISHMGLLQVYPDSPPFWLSSMGISGDIDIQSCRRKDCFSYGKNNNLHKFNVSQRFGSYGYQQTTAKYSLKLNPLSEIFSSVEYTRSRENYPVFNNNNSSLNSDIGFYEPLQNNDFKKQGGGISYSYFYEPIGKFNFDFIYGSQDKGLPGVIGSISYARLKRNLLLGALRSEKLFPKNGITWNNQIGAMYNTSQTQNFTDGFASQANRSVNYSIQLKSWTLIPSEIISKEKTGFVFEILQSHQNTNTSVPASNSPEFNSNVSVSRSDLRPALFQSILFPFSDQFALSANVNAWISFSQGNANIACNYPSIQSNCSSKFQEQEEPIYGYTFSIQSKFDTFIPFARYSLSMRRPYLSEFYGAPGGTLPNLNLLPESSRKVETGLRIPWLEIGYFHAEDSNLIFLQQISSTTAQYQNIESGYRNGVYLNSDYYILKYWKASLAYQYLMARMIQNGEESDVPRSARHYVNASTNMEDLKFGEILGYQALLGSYVNMNWQSSFYLDYANINEMSIPPIYNSGISVTLASEKKSQNFIIAFDIYNVSNETYATVSNSTEFVQQMQTNGYIGYPPPGRRYYISIIGEI</sequence>
<dbReference type="RefSeq" id="WP_148696669.1">
    <property type="nucleotide sequence ID" value="NZ_CP017834.1"/>
</dbReference>
<dbReference type="Gene3D" id="2.40.170.20">
    <property type="entry name" value="TonB-dependent receptor, beta-barrel domain"/>
    <property type="match status" value="1"/>
</dbReference>
<dbReference type="AlphaFoldDB" id="A0A1L4CYE7"/>
<proteinExistence type="predicted"/>